<protein>
    <submittedName>
        <fullName evidence="1">Uncharacterized protein</fullName>
    </submittedName>
</protein>
<gene>
    <name evidence="1" type="ORF">UFOVP136_37</name>
</gene>
<name>A0A6J5LC48_9CAUD</name>
<organism evidence="1">
    <name type="scientific">uncultured Caudovirales phage</name>
    <dbReference type="NCBI Taxonomy" id="2100421"/>
    <lineage>
        <taxon>Viruses</taxon>
        <taxon>Duplodnaviria</taxon>
        <taxon>Heunggongvirae</taxon>
        <taxon>Uroviricota</taxon>
        <taxon>Caudoviricetes</taxon>
        <taxon>Peduoviridae</taxon>
        <taxon>Maltschvirus</taxon>
        <taxon>Maltschvirus maltsch</taxon>
    </lineage>
</organism>
<accession>A0A6J5LC48</accession>
<reference evidence="1" key="1">
    <citation type="submission" date="2020-04" db="EMBL/GenBank/DDBJ databases">
        <authorList>
            <person name="Chiriac C."/>
            <person name="Salcher M."/>
            <person name="Ghai R."/>
            <person name="Kavagutti S V."/>
        </authorList>
    </citation>
    <scope>NUCLEOTIDE SEQUENCE</scope>
</reference>
<dbReference type="EMBL" id="LR796257">
    <property type="protein sequence ID" value="CAB4132094.1"/>
    <property type="molecule type" value="Genomic_DNA"/>
</dbReference>
<sequence>MAINRGDFLLFIRRQRIYTKSNNSGLQSVNPVSIAVIDLADNDPDIDTALTWAVSIVAPVIEQFNAIDYAMSVYDLGVHWLIMYGTASIFEQIRTSLSAWALHAGFVQSTSDEGTSVSNQLPSYLQNLSAGDMQMMQTQSGRDYIAIVSRYRDLINFDS</sequence>
<evidence type="ECO:0000313" key="1">
    <source>
        <dbReference type="EMBL" id="CAB4132094.1"/>
    </source>
</evidence>
<proteinExistence type="predicted"/>